<reference evidence="2" key="1">
    <citation type="submission" date="2019-05" db="EMBL/GenBank/DDBJ databases">
        <authorList>
            <consortium name="Pathogen Informatics"/>
        </authorList>
    </citation>
    <scope>NUCLEOTIDE SEQUENCE [LARGE SCALE GENOMIC DNA]</scope>
    <source>
        <strain evidence="2">NCTC12965</strain>
    </source>
</reference>
<accession>A0A4U9WLK3</accession>
<evidence type="ECO:0000313" key="2">
    <source>
        <dbReference type="EMBL" id="VTR60139.1"/>
    </source>
</evidence>
<dbReference type="InterPro" id="IPR041529">
    <property type="entry name" value="DUF5598"/>
</dbReference>
<evidence type="ECO:0000259" key="1">
    <source>
        <dbReference type="Pfam" id="PF18127"/>
    </source>
</evidence>
<gene>
    <name evidence="2" type="ORF">NCTC12965_08378</name>
</gene>
<dbReference type="AlphaFoldDB" id="A0A4U9WLK3"/>
<feature type="domain" description="Nicotinamide phosphoribosyltransferase N-terminal" evidence="1">
    <location>
        <begin position="6"/>
        <end position="59"/>
    </location>
</feature>
<name>A0A4U9WLK3_SERFO</name>
<keyword evidence="2" id="KW-0808">Transferase</keyword>
<dbReference type="GO" id="GO:0016757">
    <property type="term" value="F:glycosyltransferase activity"/>
    <property type="evidence" value="ECO:0007669"/>
    <property type="project" value="UniProtKB-KW"/>
</dbReference>
<keyword evidence="2" id="KW-0328">Glycosyltransferase</keyword>
<organism evidence="2">
    <name type="scientific">Serratia fonticola</name>
    <dbReference type="NCBI Taxonomy" id="47917"/>
    <lineage>
        <taxon>Bacteria</taxon>
        <taxon>Pseudomonadati</taxon>
        <taxon>Pseudomonadota</taxon>
        <taxon>Gammaproteobacteria</taxon>
        <taxon>Enterobacterales</taxon>
        <taxon>Yersiniaceae</taxon>
        <taxon>Serratia</taxon>
    </lineage>
</organism>
<dbReference type="EMBL" id="CABEEZ010000164">
    <property type="protein sequence ID" value="VTR60139.1"/>
    <property type="molecule type" value="Genomic_DNA"/>
</dbReference>
<dbReference type="Pfam" id="PF18127">
    <property type="entry name" value="NAMPT_N"/>
    <property type="match status" value="1"/>
</dbReference>
<protein>
    <submittedName>
        <fullName evidence="2">Putative nicotinate phosphoribosyltransferase</fullName>
    </submittedName>
</protein>
<sequence>MLTNPILAIDGYKVSHREQYPLGTTRIYSNFTPRSDRFFASPLPDGQLVFFGLQGFFTVVHGGFI</sequence>
<proteinExistence type="predicted"/>